<dbReference type="InterPro" id="IPR000998">
    <property type="entry name" value="MAM_dom"/>
</dbReference>
<name>A7SA61_NEMVE</name>
<feature type="non-terminal residue" evidence="2">
    <location>
        <position position="1"/>
    </location>
</feature>
<dbReference type="EMBL" id="DS469607">
    <property type="protein sequence ID" value="EDO39437.1"/>
    <property type="molecule type" value="Genomic_DNA"/>
</dbReference>
<dbReference type="GO" id="GO:0016020">
    <property type="term" value="C:membrane"/>
    <property type="evidence" value="ECO:0007669"/>
    <property type="project" value="InterPro"/>
</dbReference>
<sequence length="277" mass="31454">FCGWTNYEKDDFDWLLNTGRTGSSSTGPEHDVSNNKTGYYALIEGSWPRQPGHVARLHSPPLTGIRCMRFYYSMYGYGIGDLRVFLVEGKNIHFLWGRYRDQGQGWRKSNVTVYGDKGYVVAFFGRRGKAYTSDMAIDNITFVSGTCDGTCDFDGGWCEWTNVLLDDQFDWQLKGGMTGTADTGPEKDHTGFNVSFTGKYIYIESSQPAQRGQRAQILGPRLCGEMCMQFYYHMYGHQIGTLNIYKRIGLKNLDRIWTLSGEQGQDWNEALISINGN</sequence>
<evidence type="ECO:0000313" key="2">
    <source>
        <dbReference type="EMBL" id="EDO39437.1"/>
    </source>
</evidence>
<dbReference type="PROSITE" id="PS50060">
    <property type="entry name" value="MAM_2"/>
    <property type="match status" value="2"/>
</dbReference>
<accession>A7SA61</accession>
<dbReference type="InterPro" id="IPR051560">
    <property type="entry name" value="MAM_domain-containing"/>
</dbReference>
<dbReference type="OMA" id="TMCSWSN"/>
<evidence type="ECO:0000259" key="1">
    <source>
        <dbReference type="PROSITE" id="PS50060"/>
    </source>
</evidence>
<evidence type="ECO:0000313" key="3">
    <source>
        <dbReference type="Proteomes" id="UP000001593"/>
    </source>
</evidence>
<dbReference type="PANTHER" id="PTHR23282">
    <property type="entry name" value="APICAL ENDOSOMAL GLYCOPROTEIN PRECURSOR"/>
    <property type="match status" value="1"/>
</dbReference>
<feature type="domain" description="MAM" evidence="1">
    <location>
        <begin position="1"/>
        <end position="149"/>
    </location>
</feature>
<dbReference type="Proteomes" id="UP000001593">
    <property type="component" value="Unassembled WGS sequence"/>
</dbReference>
<reference evidence="2 3" key="1">
    <citation type="journal article" date="2007" name="Science">
        <title>Sea anemone genome reveals ancestral eumetazoan gene repertoire and genomic organization.</title>
        <authorList>
            <person name="Putnam N.H."/>
            <person name="Srivastava M."/>
            <person name="Hellsten U."/>
            <person name="Dirks B."/>
            <person name="Chapman J."/>
            <person name="Salamov A."/>
            <person name="Terry A."/>
            <person name="Shapiro H."/>
            <person name="Lindquist E."/>
            <person name="Kapitonov V.V."/>
            <person name="Jurka J."/>
            <person name="Genikhovich G."/>
            <person name="Grigoriev I.V."/>
            <person name="Lucas S.M."/>
            <person name="Steele R.E."/>
            <person name="Finnerty J.R."/>
            <person name="Technau U."/>
            <person name="Martindale M.Q."/>
            <person name="Rokhsar D.S."/>
        </authorList>
    </citation>
    <scope>NUCLEOTIDE SEQUENCE [LARGE SCALE GENOMIC DNA]</scope>
    <source>
        <strain evidence="3">CH2 X CH6</strain>
    </source>
</reference>
<dbReference type="PANTHER" id="PTHR23282:SF101">
    <property type="entry name" value="MAM DOMAIN-CONTAINING PROTEIN"/>
    <property type="match status" value="1"/>
</dbReference>
<dbReference type="eggNOG" id="KOG1216">
    <property type="taxonomic scope" value="Eukaryota"/>
</dbReference>
<dbReference type="Pfam" id="PF00629">
    <property type="entry name" value="MAM"/>
    <property type="match status" value="2"/>
</dbReference>
<keyword evidence="3" id="KW-1185">Reference proteome</keyword>
<organism evidence="2 3">
    <name type="scientific">Nematostella vectensis</name>
    <name type="common">Starlet sea anemone</name>
    <dbReference type="NCBI Taxonomy" id="45351"/>
    <lineage>
        <taxon>Eukaryota</taxon>
        <taxon>Metazoa</taxon>
        <taxon>Cnidaria</taxon>
        <taxon>Anthozoa</taxon>
        <taxon>Hexacorallia</taxon>
        <taxon>Actiniaria</taxon>
        <taxon>Edwardsiidae</taxon>
        <taxon>Nematostella</taxon>
    </lineage>
</organism>
<feature type="non-terminal residue" evidence="2">
    <location>
        <position position="277"/>
    </location>
</feature>
<dbReference type="SMART" id="SM00137">
    <property type="entry name" value="MAM"/>
    <property type="match status" value="2"/>
</dbReference>
<dbReference type="InParanoid" id="A7SA61"/>
<dbReference type="AlphaFoldDB" id="A7SA61"/>
<gene>
    <name evidence="2" type="ORF">NEMVEDRAFT_v1g51496</name>
</gene>
<dbReference type="HOGENOM" id="CLU_056481_1_0_1"/>
<dbReference type="Gene3D" id="2.60.120.200">
    <property type="match status" value="2"/>
</dbReference>
<dbReference type="CDD" id="cd06263">
    <property type="entry name" value="MAM"/>
    <property type="match status" value="2"/>
</dbReference>
<feature type="domain" description="MAM" evidence="1">
    <location>
        <begin position="149"/>
        <end position="277"/>
    </location>
</feature>
<protein>
    <recommendedName>
        <fullName evidence="1">MAM domain-containing protein</fullName>
    </recommendedName>
</protein>
<dbReference type="SUPFAM" id="SSF49899">
    <property type="entry name" value="Concanavalin A-like lectins/glucanases"/>
    <property type="match status" value="2"/>
</dbReference>
<dbReference type="InterPro" id="IPR013320">
    <property type="entry name" value="ConA-like_dom_sf"/>
</dbReference>
<proteinExistence type="predicted"/>